<accession>A0A8T1RY32</accession>
<evidence type="ECO:0000256" key="1">
    <source>
        <dbReference type="SAM" id="MobiDB-lite"/>
    </source>
</evidence>
<evidence type="ECO:0000313" key="3">
    <source>
        <dbReference type="Proteomes" id="UP000765507"/>
    </source>
</evidence>
<comment type="caution">
    <text evidence="2">The sequence shown here is derived from an EMBL/GenBank/DDBJ whole genome shotgun (WGS) entry which is preliminary data.</text>
</comment>
<sequence length="222" mass="23667">EGRELVVARGSCLRRVLAPTVMEDDPASPASKAPSPLSCTRMVQAGWSEKEDGAWERSGTMQDPAMVGSSPGQPGSSSPPCPHSQCQGGHSPAIPRDTDGTGQNQNGGEEVVSPLCREPPQSPAPGEPQPRRPFRRKHRLYMKLAPGQVTVSPSQDRGQPATSEEPGPSQGKRLRLLRGQASNFRRKKRPLENGQEAGPGDMGPSLPLRQCSGEEGQDLAPE</sequence>
<reference evidence="2 3" key="1">
    <citation type="journal article" date="2020" name="G3 (Bethesda)">
        <title>Draft Genome of the Common Snapping Turtle, Chelydra serpentina, a Model for Phenotypic Plasticity in Reptiles.</title>
        <authorList>
            <person name="Das D."/>
            <person name="Singh S.K."/>
            <person name="Bierstedt J."/>
            <person name="Erickson A."/>
            <person name="Galli G.L.J."/>
            <person name="Crossley D.A. 2nd"/>
            <person name="Rhen T."/>
        </authorList>
    </citation>
    <scope>NUCLEOTIDE SEQUENCE [LARGE SCALE GENOMIC DNA]</scope>
    <source>
        <strain evidence="2">KW</strain>
    </source>
</reference>
<dbReference type="EMBL" id="JAHGAV010001994">
    <property type="protein sequence ID" value="KAG6921518.1"/>
    <property type="molecule type" value="Genomic_DNA"/>
</dbReference>
<proteinExistence type="predicted"/>
<feature type="compositionally biased region" description="Low complexity" evidence="1">
    <location>
        <begin position="27"/>
        <end position="38"/>
    </location>
</feature>
<keyword evidence="3" id="KW-1185">Reference proteome</keyword>
<dbReference type="AlphaFoldDB" id="A0A8T1RY32"/>
<organism evidence="2 3">
    <name type="scientific">Chelydra serpentina</name>
    <name type="common">Snapping turtle</name>
    <name type="synonym">Testudo serpentina</name>
    <dbReference type="NCBI Taxonomy" id="8475"/>
    <lineage>
        <taxon>Eukaryota</taxon>
        <taxon>Metazoa</taxon>
        <taxon>Chordata</taxon>
        <taxon>Craniata</taxon>
        <taxon>Vertebrata</taxon>
        <taxon>Euteleostomi</taxon>
        <taxon>Archelosauria</taxon>
        <taxon>Testudinata</taxon>
        <taxon>Testudines</taxon>
        <taxon>Cryptodira</taxon>
        <taxon>Durocryptodira</taxon>
        <taxon>Americhelydia</taxon>
        <taxon>Chelydroidea</taxon>
        <taxon>Chelydridae</taxon>
        <taxon>Chelydra</taxon>
    </lineage>
</organism>
<evidence type="ECO:0000313" key="2">
    <source>
        <dbReference type="EMBL" id="KAG6921518.1"/>
    </source>
</evidence>
<name>A0A8T1RY32_CHESE</name>
<feature type="non-terminal residue" evidence="2">
    <location>
        <position position="1"/>
    </location>
</feature>
<feature type="compositionally biased region" description="Basic residues" evidence="1">
    <location>
        <begin position="132"/>
        <end position="141"/>
    </location>
</feature>
<feature type="region of interest" description="Disordered" evidence="1">
    <location>
        <begin position="17"/>
        <end position="222"/>
    </location>
</feature>
<feature type="non-terminal residue" evidence="2">
    <location>
        <position position="222"/>
    </location>
</feature>
<feature type="compositionally biased region" description="Polar residues" evidence="1">
    <location>
        <begin position="149"/>
        <end position="162"/>
    </location>
</feature>
<dbReference type="Proteomes" id="UP000765507">
    <property type="component" value="Unassembled WGS sequence"/>
</dbReference>
<gene>
    <name evidence="2" type="ORF">G0U57_006893</name>
</gene>
<dbReference type="OrthoDB" id="3437960at2759"/>
<protein>
    <submittedName>
        <fullName evidence="2">Zinc finger protein 3-like</fullName>
    </submittedName>
</protein>